<gene>
    <name evidence="1" type="ORF">S12H4_27626</name>
</gene>
<organism evidence="1">
    <name type="scientific">marine sediment metagenome</name>
    <dbReference type="NCBI Taxonomy" id="412755"/>
    <lineage>
        <taxon>unclassified sequences</taxon>
        <taxon>metagenomes</taxon>
        <taxon>ecological metagenomes</taxon>
    </lineage>
</organism>
<protein>
    <submittedName>
        <fullName evidence="1">Uncharacterized protein</fullName>
    </submittedName>
</protein>
<sequence length="61" mass="7139">MGEFGFDKHQKKLYDLGLRKYVDEMLPYKVVRDAWKGTLDADNKQVSQYNVTAGKQLKILF</sequence>
<comment type="caution">
    <text evidence="1">The sequence shown here is derived from an EMBL/GenBank/DDBJ whole genome shotgun (WGS) entry which is preliminary data.</text>
</comment>
<accession>X1T0M6</accession>
<feature type="non-terminal residue" evidence="1">
    <location>
        <position position="61"/>
    </location>
</feature>
<reference evidence="1" key="1">
    <citation type="journal article" date="2014" name="Front. Microbiol.">
        <title>High frequency of phylogenetically diverse reductive dehalogenase-homologous genes in deep subseafloor sedimentary metagenomes.</title>
        <authorList>
            <person name="Kawai M."/>
            <person name="Futagami T."/>
            <person name="Toyoda A."/>
            <person name="Takaki Y."/>
            <person name="Nishi S."/>
            <person name="Hori S."/>
            <person name="Arai W."/>
            <person name="Tsubouchi T."/>
            <person name="Morono Y."/>
            <person name="Uchiyama I."/>
            <person name="Ito T."/>
            <person name="Fujiyama A."/>
            <person name="Inagaki F."/>
            <person name="Takami H."/>
        </authorList>
    </citation>
    <scope>NUCLEOTIDE SEQUENCE</scope>
    <source>
        <strain evidence="1">Expedition CK06-06</strain>
    </source>
</reference>
<name>X1T0M6_9ZZZZ</name>
<dbReference type="AlphaFoldDB" id="X1T0M6"/>
<dbReference type="EMBL" id="BARW01015783">
    <property type="protein sequence ID" value="GAI98867.1"/>
    <property type="molecule type" value="Genomic_DNA"/>
</dbReference>
<evidence type="ECO:0000313" key="1">
    <source>
        <dbReference type="EMBL" id="GAI98867.1"/>
    </source>
</evidence>
<proteinExistence type="predicted"/>